<proteinExistence type="inferred from homology"/>
<dbReference type="CDD" id="cd04301">
    <property type="entry name" value="NAT_SF"/>
    <property type="match status" value="1"/>
</dbReference>
<dbReference type="SUPFAM" id="SSF55729">
    <property type="entry name" value="Acyl-CoA N-acyltransferases (Nat)"/>
    <property type="match status" value="1"/>
</dbReference>
<dbReference type="EMBL" id="JAVFKY010000001">
    <property type="protein sequence ID" value="KAK5582412.1"/>
    <property type="molecule type" value="Genomic_DNA"/>
</dbReference>
<dbReference type="FunFam" id="3.40.630.30:FF:000064">
    <property type="entry name" value="GNAT family acetyltransferase"/>
    <property type="match status" value="1"/>
</dbReference>
<dbReference type="PANTHER" id="PTHR10545:SF29">
    <property type="entry name" value="GH14572P-RELATED"/>
    <property type="match status" value="1"/>
</dbReference>
<feature type="domain" description="N-acetyltransferase" evidence="4">
    <location>
        <begin position="12"/>
        <end position="167"/>
    </location>
</feature>
<dbReference type="InterPro" id="IPR051016">
    <property type="entry name" value="Diverse_Substrate_AcTransf"/>
</dbReference>
<evidence type="ECO:0000313" key="5">
    <source>
        <dbReference type="EMBL" id="KAK5582412.1"/>
    </source>
</evidence>
<keyword evidence="2" id="KW-0808">Transferase</keyword>
<name>A0AAN7YZM7_9MYCE</name>
<evidence type="ECO:0000256" key="1">
    <source>
        <dbReference type="ARBA" id="ARBA00008694"/>
    </source>
</evidence>
<organism evidence="5 6">
    <name type="scientific">Dictyostelium firmibasis</name>
    <dbReference type="NCBI Taxonomy" id="79012"/>
    <lineage>
        <taxon>Eukaryota</taxon>
        <taxon>Amoebozoa</taxon>
        <taxon>Evosea</taxon>
        <taxon>Eumycetozoa</taxon>
        <taxon>Dictyostelia</taxon>
        <taxon>Dictyosteliales</taxon>
        <taxon>Dictyosteliaceae</taxon>
        <taxon>Dictyostelium</taxon>
    </lineage>
</organism>
<sequence length="173" mass="20550">MQKEMEPIQDEFKILPATRDDMQKVYDLIVELAEYEKLRHMVIGDVKDMEKWAFGEDPVVFINCGWLNGNIIAYSLHFRNYSTFLCKPGIYLEDIYVQPQYRGRGYGKKMLLFLSKLCYEKGYGRMEWQVLKWNKPSIDFYESLGAEPLNEWLQYRLVGDSLKKCAENFDQLK</sequence>
<protein>
    <recommendedName>
        <fullName evidence="4">N-acetyltransferase domain-containing protein</fullName>
    </recommendedName>
</protein>
<keyword evidence="3" id="KW-0012">Acyltransferase</keyword>
<dbReference type="Proteomes" id="UP001344447">
    <property type="component" value="Unassembled WGS sequence"/>
</dbReference>
<evidence type="ECO:0000259" key="4">
    <source>
        <dbReference type="PROSITE" id="PS51186"/>
    </source>
</evidence>
<dbReference type="Gene3D" id="3.40.630.30">
    <property type="match status" value="1"/>
</dbReference>
<dbReference type="GO" id="GO:0008080">
    <property type="term" value="F:N-acetyltransferase activity"/>
    <property type="evidence" value="ECO:0007669"/>
    <property type="project" value="TreeGrafter"/>
</dbReference>
<dbReference type="Pfam" id="PF00583">
    <property type="entry name" value="Acetyltransf_1"/>
    <property type="match status" value="1"/>
</dbReference>
<evidence type="ECO:0000256" key="3">
    <source>
        <dbReference type="ARBA" id="ARBA00023315"/>
    </source>
</evidence>
<dbReference type="PROSITE" id="PS51186">
    <property type="entry name" value="GNAT"/>
    <property type="match status" value="1"/>
</dbReference>
<comment type="similarity">
    <text evidence="1">Belongs to the acetyltransferase family.</text>
</comment>
<gene>
    <name evidence="5" type="ORF">RB653_003997</name>
</gene>
<dbReference type="InterPro" id="IPR000182">
    <property type="entry name" value="GNAT_dom"/>
</dbReference>
<evidence type="ECO:0000256" key="2">
    <source>
        <dbReference type="ARBA" id="ARBA00022679"/>
    </source>
</evidence>
<dbReference type="AlphaFoldDB" id="A0AAN7YZM7"/>
<dbReference type="PANTHER" id="PTHR10545">
    <property type="entry name" value="DIAMINE N-ACETYLTRANSFERASE"/>
    <property type="match status" value="1"/>
</dbReference>
<comment type="caution">
    <text evidence="5">The sequence shown here is derived from an EMBL/GenBank/DDBJ whole genome shotgun (WGS) entry which is preliminary data.</text>
</comment>
<keyword evidence="6" id="KW-1185">Reference proteome</keyword>
<dbReference type="InterPro" id="IPR016181">
    <property type="entry name" value="Acyl_CoA_acyltransferase"/>
</dbReference>
<accession>A0AAN7YZM7</accession>
<reference evidence="5 6" key="1">
    <citation type="submission" date="2023-11" db="EMBL/GenBank/DDBJ databases">
        <title>Dfirmibasis_genome.</title>
        <authorList>
            <person name="Edelbroek B."/>
            <person name="Kjellin J."/>
            <person name="Jerlstrom-Hultqvist J."/>
            <person name="Soderbom F."/>
        </authorList>
    </citation>
    <scope>NUCLEOTIDE SEQUENCE [LARGE SCALE GENOMIC DNA]</scope>
    <source>
        <strain evidence="5 6">TNS-C-14</strain>
    </source>
</reference>
<evidence type="ECO:0000313" key="6">
    <source>
        <dbReference type="Proteomes" id="UP001344447"/>
    </source>
</evidence>